<dbReference type="PANTHER" id="PTHR22930:SF221">
    <property type="entry name" value="NUCLEASE HARBI1"/>
    <property type="match status" value="1"/>
</dbReference>
<reference evidence="10 11" key="1">
    <citation type="submission" date="2019-07" db="EMBL/GenBank/DDBJ databases">
        <title>Genomics analysis of Aphanomyces spp. identifies a new class of oomycete effector associated with host adaptation.</title>
        <authorList>
            <person name="Gaulin E."/>
        </authorList>
    </citation>
    <scope>NUCLEOTIDE SEQUENCE [LARGE SCALE GENOMIC DNA]</scope>
    <source>
        <strain evidence="10 11">ATCC 201684</strain>
    </source>
</reference>
<feature type="domain" description="DUF8040" evidence="9">
    <location>
        <begin position="45"/>
        <end position="139"/>
    </location>
</feature>
<evidence type="ECO:0000313" key="10">
    <source>
        <dbReference type="EMBL" id="KAF0723449.1"/>
    </source>
</evidence>
<dbReference type="InterPro" id="IPR027806">
    <property type="entry name" value="HARBI1_dom"/>
</dbReference>
<keyword evidence="5" id="KW-0479">Metal-binding</keyword>
<dbReference type="GO" id="GO:0016787">
    <property type="term" value="F:hydrolase activity"/>
    <property type="evidence" value="ECO:0007669"/>
    <property type="project" value="UniProtKB-KW"/>
</dbReference>
<keyword evidence="4" id="KW-0540">Nuclease</keyword>
<sequence length="406" mass="46608">MPSLYQVIAYIFFRRKVCRRRQLVLMNSLIYHYIAYVHKTLKHVSILSGPMFVQEILNGNPTVMLDNFRMPRRIFDALANDLERFGALKSSKHVSVQEQLGIFLYFVGHHASNAALQSRFQRSGETITRHVRRVLAALVSLAPRYIKIPDDNSPVPSQIASNPKYYPFFQFCRMAIDGTHIPVWVPEKAVAKFRGRKGVTMNVLAACDFDMCFTYVLAGWEGTAGDGKVYADALTKGLTLSRNMYDLADCGFGLTLKALTPYCGTRYHLKEFAKGAQRPQSKEELFNLRHAKLRNVVERIFGVLKKRFPVLNSPVEYDYGFQVDLVLALCAIHNFIRMNGLLHDVFTQEAIGELSERNQQPMESTDHQVVTDEPENEEAKSWCDAIATEMWSQYMETLRQRRFNRN</sequence>
<comment type="cofactor">
    <cofactor evidence="1">
        <name>a divalent metal cation</name>
        <dbReference type="ChEBI" id="CHEBI:60240"/>
    </cofactor>
</comment>
<dbReference type="VEuPathDB" id="FungiDB:AeMF1_006631"/>
<evidence type="ECO:0000256" key="5">
    <source>
        <dbReference type="ARBA" id="ARBA00022723"/>
    </source>
</evidence>
<comment type="caution">
    <text evidence="10">The sequence shown here is derived from an EMBL/GenBank/DDBJ whole genome shotgun (WGS) entry which is preliminary data.</text>
</comment>
<dbReference type="GO" id="GO:0046872">
    <property type="term" value="F:metal ion binding"/>
    <property type="evidence" value="ECO:0007669"/>
    <property type="project" value="UniProtKB-KW"/>
</dbReference>
<dbReference type="PANTHER" id="PTHR22930">
    <property type="match status" value="1"/>
</dbReference>
<evidence type="ECO:0000256" key="1">
    <source>
        <dbReference type="ARBA" id="ARBA00001968"/>
    </source>
</evidence>
<evidence type="ECO:0000256" key="2">
    <source>
        <dbReference type="ARBA" id="ARBA00004123"/>
    </source>
</evidence>
<protein>
    <submittedName>
        <fullName evidence="10">Uncharacterized protein</fullName>
    </submittedName>
</protein>
<feature type="domain" description="DDE Tnp4" evidence="8">
    <location>
        <begin position="176"/>
        <end position="334"/>
    </location>
</feature>
<proteinExistence type="inferred from homology"/>
<keyword evidence="6" id="KW-0378">Hydrolase</keyword>
<evidence type="ECO:0000256" key="7">
    <source>
        <dbReference type="ARBA" id="ARBA00023242"/>
    </source>
</evidence>
<gene>
    <name evidence="10" type="ORF">Ae201684_017646</name>
</gene>
<dbReference type="InterPro" id="IPR058353">
    <property type="entry name" value="DUF8040"/>
</dbReference>
<evidence type="ECO:0000256" key="3">
    <source>
        <dbReference type="ARBA" id="ARBA00006958"/>
    </source>
</evidence>
<dbReference type="GO" id="GO:0005634">
    <property type="term" value="C:nucleus"/>
    <property type="evidence" value="ECO:0007669"/>
    <property type="project" value="UniProtKB-SubCell"/>
</dbReference>
<evidence type="ECO:0000259" key="9">
    <source>
        <dbReference type="Pfam" id="PF26138"/>
    </source>
</evidence>
<comment type="subcellular location">
    <subcellularLocation>
        <location evidence="2">Nucleus</location>
    </subcellularLocation>
</comment>
<evidence type="ECO:0000313" key="11">
    <source>
        <dbReference type="Proteomes" id="UP000481153"/>
    </source>
</evidence>
<comment type="similarity">
    <text evidence="3">Belongs to the HARBI1 family.</text>
</comment>
<dbReference type="Proteomes" id="UP000481153">
    <property type="component" value="Unassembled WGS sequence"/>
</dbReference>
<dbReference type="InterPro" id="IPR045249">
    <property type="entry name" value="HARBI1-like"/>
</dbReference>
<accession>A0A6G0WB42</accession>
<evidence type="ECO:0000259" key="8">
    <source>
        <dbReference type="Pfam" id="PF13359"/>
    </source>
</evidence>
<dbReference type="AlphaFoldDB" id="A0A6G0WB42"/>
<name>A0A6G0WB42_9STRA</name>
<evidence type="ECO:0000256" key="4">
    <source>
        <dbReference type="ARBA" id="ARBA00022722"/>
    </source>
</evidence>
<organism evidence="10 11">
    <name type="scientific">Aphanomyces euteiches</name>
    <dbReference type="NCBI Taxonomy" id="100861"/>
    <lineage>
        <taxon>Eukaryota</taxon>
        <taxon>Sar</taxon>
        <taxon>Stramenopiles</taxon>
        <taxon>Oomycota</taxon>
        <taxon>Saprolegniomycetes</taxon>
        <taxon>Saprolegniales</taxon>
        <taxon>Verrucalvaceae</taxon>
        <taxon>Aphanomyces</taxon>
    </lineage>
</organism>
<keyword evidence="7" id="KW-0539">Nucleus</keyword>
<evidence type="ECO:0000256" key="6">
    <source>
        <dbReference type="ARBA" id="ARBA00022801"/>
    </source>
</evidence>
<keyword evidence="11" id="KW-1185">Reference proteome</keyword>
<dbReference type="GO" id="GO:0004518">
    <property type="term" value="F:nuclease activity"/>
    <property type="evidence" value="ECO:0007669"/>
    <property type="project" value="UniProtKB-KW"/>
</dbReference>
<dbReference type="EMBL" id="VJMJ01000306">
    <property type="protein sequence ID" value="KAF0723449.1"/>
    <property type="molecule type" value="Genomic_DNA"/>
</dbReference>
<dbReference type="Pfam" id="PF26138">
    <property type="entry name" value="DUF8040"/>
    <property type="match status" value="1"/>
</dbReference>
<dbReference type="Pfam" id="PF13359">
    <property type="entry name" value="DDE_Tnp_4"/>
    <property type="match status" value="1"/>
</dbReference>